<comment type="caution">
    <text evidence="2">The sequence shown here is derived from an EMBL/GenBank/DDBJ whole genome shotgun (WGS) entry which is preliminary data.</text>
</comment>
<dbReference type="EMBL" id="RBNJ01009920">
    <property type="protein sequence ID" value="RUS26680.1"/>
    <property type="molecule type" value="Genomic_DNA"/>
</dbReference>
<organism evidence="2 3">
    <name type="scientific">Jimgerdemannia flammicorona</name>
    <dbReference type="NCBI Taxonomy" id="994334"/>
    <lineage>
        <taxon>Eukaryota</taxon>
        <taxon>Fungi</taxon>
        <taxon>Fungi incertae sedis</taxon>
        <taxon>Mucoromycota</taxon>
        <taxon>Mucoromycotina</taxon>
        <taxon>Endogonomycetes</taxon>
        <taxon>Endogonales</taxon>
        <taxon>Endogonaceae</taxon>
        <taxon>Jimgerdemannia</taxon>
    </lineage>
</organism>
<dbReference type="PANTHER" id="PTHR20921:SF0">
    <property type="entry name" value="TRANSMEMBRANE PROTEIN 222"/>
    <property type="match status" value="1"/>
</dbReference>
<feature type="region of interest" description="Disordered" evidence="1">
    <location>
        <begin position="1"/>
        <end position="29"/>
    </location>
</feature>
<reference evidence="2 3" key="1">
    <citation type="journal article" date="2018" name="New Phytol.">
        <title>Phylogenomics of Endogonaceae and evolution of mycorrhizas within Mucoromycota.</title>
        <authorList>
            <person name="Chang Y."/>
            <person name="Desiro A."/>
            <person name="Na H."/>
            <person name="Sandor L."/>
            <person name="Lipzen A."/>
            <person name="Clum A."/>
            <person name="Barry K."/>
            <person name="Grigoriev I.V."/>
            <person name="Martin F.M."/>
            <person name="Stajich J.E."/>
            <person name="Smith M.E."/>
            <person name="Bonito G."/>
            <person name="Spatafora J.W."/>
        </authorList>
    </citation>
    <scope>NUCLEOTIDE SEQUENCE [LARGE SCALE GENOMIC DNA]</scope>
    <source>
        <strain evidence="2 3">AD002</strain>
    </source>
</reference>
<evidence type="ECO:0000313" key="2">
    <source>
        <dbReference type="EMBL" id="RUS26680.1"/>
    </source>
</evidence>
<name>A0A433QA57_9FUNG</name>
<evidence type="ECO:0000256" key="1">
    <source>
        <dbReference type="SAM" id="MobiDB-lite"/>
    </source>
</evidence>
<evidence type="ECO:0000313" key="3">
    <source>
        <dbReference type="Proteomes" id="UP000274822"/>
    </source>
</evidence>
<dbReference type="Pfam" id="PF05608">
    <property type="entry name" value="RTE1"/>
    <property type="match status" value="1"/>
</dbReference>
<keyword evidence="3" id="KW-1185">Reference proteome</keyword>
<feature type="compositionally biased region" description="Polar residues" evidence="1">
    <location>
        <begin position="1"/>
        <end position="12"/>
    </location>
</feature>
<sequence>MSSYTSLPTADTPSPPTHNGPGHSFAPEPKRVDFEASRFPYCVVWTPLPFLTWILPFVGHIGIADSHGVIYDFAGPYTISVDHMSFGKPTRYVPMDPTLVTAVSWDEAVYKGAEVYEGRMEDVTEPCDLLL</sequence>
<accession>A0A433QA57</accession>
<dbReference type="InterPro" id="IPR008496">
    <property type="entry name" value="TMEM222/RTE1"/>
</dbReference>
<dbReference type="PANTHER" id="PTHR20921">
    <property type="entry name" value="TRANSMEMBRANE PROTEIN 222"/>
    <property type="match status" value="1"/>
</dbReference>
<dbReference type="AlphaFoldDB" id="A0A433QA57"/>
<proteinExistence type="predicted"/>
<gene>
    <name evidence="2" type="ORF">BC938DRAFT_484269</name>
</gene>
<protein>
    <submittedName>
        <fullName evidence="2">Uncharacterized protein</fullName>
    </submittedName>
</protein>
<dbReference type="Proteomes" id="UP000274822">
    <property type="component" value="Unassembled WGS sequence"/>
</dbReference>